<dbReference type="AlphaFoldDB" id="A0A2K8UGX5"/>
<gene>
    <name evidence="2" type="ORF">THSYN_18880</name>
</gene>
<evidence type="ECO:0000313" key="2">
    <source>
        <dbReference type="EMBL" id="AUB84843.1"/>
    </source>
</evidence>
<dbReference type="SUPFAM" id="SSF52821">
    <property type="entry name" value="Rhodanese/Cell cycle control phosphatase"/>
    <property type="match status" value="1"/>
</dbReference>
<dbReference type="InterPro" id="IPR001763">
    <property type="entry name" value="Rhodanese-like_dom"/>
</dbReference>
<dbReference type="Pfam" id="PF00581">
    <property type="entry name" value="Rhodanese"/>
    <property type="match status" value="1"/>
</dbReference>
<dbReference type="InterPro" id="IPR050229">
    <property type="entry name" value="GlpE_sulfurtransferase"/>
</dbReference>
<proteinExistence type="predicted"/>
<evidence type="ECO:0000313" key="3">
    <source>
        <dbReference type="Proteomes" id="UP000232638"/>
    </source>
</evidence>
<sequence length="95" mass="10645">MTSVRDGLVTVLDVRPPEEYAQGHVAGALNIPLDQLQARLQDLPPDREVVAYCRGPWCVLSFEAVARLREAGFSARRLRDGWPEWQRAELSVASD</sequence>
<dbReference type="EMBL" id="CP020370">
    <property type="protein sequence ID" value="AUB84843.1"/>
    <property type="molecule type" value="Genomic_DNA"/>
</dbReference>
<name>A0A2K8UGX5_9GAMM</name>
<dbReference type="SMART" id="SM00450">
    <property type="entry name" value="RHOD"/>
    <property type="match status" value="1"/>
</dbReference>
<dbReference type="Gene3D" id="3.40.250.10">
    <property type="entry name" value="Rhodanese-like domain"/>
    <property type="match status" value="1"/>
</dbReference>
<dbReference type="PANTHER" id="PTHR43031">
    <property type="entry name" value="FAD-DEPENDENT OXIDOREDUCTASE"/>
    <property type="match status" value="1"/>
</dbReference>
<dbReference type="PROSITE" id="PS50206">
    <property type="entry name" value="RHODANESE_3"/>
    <property type="match status" value="1"/>
</dbReference>
<dbReference type="CDD" id="cd00158">
    <property type="entry name" value="RHOD"/>
    <property type="match status" value="1"/>
</dbReference>
<dbReference type="PANTHER" id="PTHR43031:SF1">
    <property type="entry name" value="PYRIDINE NUCLEOTIDE-DISULPHIDE OXIDOREDUCTASE"/>
    <property type="match status" value="1"/>
</dbReference>
<feature type="domain" description="Rhodanese" evidence="1">
    <location>
        <begin position="5"/>
        <end position="94"/>
    </location>
</feature>
<organism evidence="2 3">
    <name type="scientific">Candidatus Thiodictyon syntrophicum</name>
    <dbReference type="NCBI Taxonomy" id="1166950"/>
    <lineage>
        <taxon>Bacteria</taxon>
        <taxon>Pseudomonadati</taxon>
        <taxon>Pseudomonadota</taxon>
        <taxon>Gammaproteobacteria</taxon>
        <taxon>Chromatiales</taxon>
        <taxon>Chromatiaceae</taxon>
        <taxon>Thiodictyon</taxon>
    </lineage>
</organism>
<accession>A0A2K8UGX5</accession>
<reference evidence="2 3" key="1">
    <citation type="submission" date="2017-03" db="EMBL/GenBank/DDBJ databases">
        <title>Complete genome sequence of Candidatus 'Thiodictyon syntrophicum' sp. nov. strain Cad16T, a photolithoautotroph purple sulfur bacterium isolated from an alpine meromictic lake.</title>
        <authorList>
            <person name="Luedin S.M."/>
            <person name="Pothier J.F."/>
            <person name="Danza F."/>
            <person name="Storelli N."/>
            <person name="Wittwer M."/>
            <person name="Tonolla M."/>
        </authorList>
    </citation>
    <scope>NUCLEOTIDE SEQUENCE [LARGE SCALE GENOMIC DNA]</scope>
    <source>
        <strain evidence="2 3">Cad16T</strain>
    </source>
</reference>
<dbReference type="KEGG" id="tsy:THSYN_18880"/>
<evidence type="ECO:0000259" key="1">
    <source>
        <dbReference type="PROSITE" id="PS50206"/>
    </source>
</evidence>
<protein>
    <recommendedName>
        <fullName evidence="1">Rhodanese domain-containing protein</fullName>
    </recommendedName>
</protein>
<dbReference type="Proteomes" id="UP000232638">
    <property type="component" value="Chromosome"/>
</dbReference>
<keyword evidence="3" id="KW-1185">Reference proteome</keyword>
<dbReference type="InterPro" id="IPR036873">
    <property type="entry name" value="Rhodanese-like_dom_sf"/>
</dbReference>